<reference evidence="2 3" key="1">
    <citation type="journal article" date="2021" name="Commun. Biol.">
        <title>The genome of Shorea leprosula (Dipterocarpaceae) highlights the ecological relevance of drought in aseasonal tropical rainforests.</title>
        <authorList>
            <person name="Ng K.K.S."/>
            <person name="Kobayashi M.J."/>
            <person name="Fawcett J.A."/>
            <person name="Hatakeyama M."/>
            <person name="Paape T."/>
            <person name="Ng C.H."/>
            <person name="Ang C.C."/>
            <person name="Tnah L.H."/>
            <person name="Lee C.T."/>
            <person name="Nishiyama T."/>
            <person name="Sese J."/>
            <person name="O'Brien M.J."/>
            <person name="Copetti D."/>
            <person name="Mohd Noor M.I."/>
            <person name="Ong R.C."/>
            <person name="Putra M."/>
            <person name="Sireger I.Z."/>
            <person name="Indrioko S."/>
            <person name="Kosugi Y."/>
            <person name="Izuno A."/>
            <person name="Isagi Y."/>
            <person name="Lee S.L."/>
            <person name="Shimizu K.K."/>
        </authorList>
    </citation>
    <scope>NUCLEOTIDE SEQUENCE [LARGE SCALE GENOMIC DNA]</scope>
    <source>
        <strain evidence="2">214</strain>
    </source>
</reference>
<proteinExistence type="predicted"/>
<feature type="region of interest" description="Disordered" evidence="1">
    <location>
        <begin position="13"/>
        <end position="33"/>
    </location>
</feature>
<sequence>MESKKTQILILVPTSASDRKKGKNKAEKDSFSL</sequence>
<keyword evidence="3" id="KW-1185">Reference proteome</keyword>
<comment type="caution">
    <text evidence="2">The sequence shown here is derived from an EMBL/GenBank/DDBJ whole genome shotgun (WGS) entry which is preliminary data.</text>
</comment>
<evidence type="ECO:0000313" key="3">
    <source>
        <dbReference type="Proteomes" id="UP001054252"/>
    </source>
</evidence>
<dbReference type="Proteomes" id="UP001054252">
    <property type="component" value="Unassembled WGS sequence"/>
</dbReference>
<dbReference type="EMBL" id="BPVZ01000068">
    <property type="protein sequence ID" value="GKV25134.1"/>
    <property type="molecule type" value="Genomic_DNA"/>
</dbReference>
<name>A0AAV5KKK8_9ROSI</name>
<evidence type="ECO:0000256" key="1">
    <source>
        <dbReference type="SAM" id="MobiDB-lite"/>
    </source>
</evidence>
<gene>
    <name evidence="2" type="ORF">SLEP1_g34619</name>
</gene>
<feature type="compositionally biased region" description="Basic and acidic residues" evidence="1">
    <location>
        <begin position="24"/>
        <end position="33"/>
    </location>
</feature>
<protein>
    <submittedName>
        <fullName evidence="2">Uncharacterized protein</fullName>
    </submittedName>
</protein>
<evidence type="ECO:0000313" key="2">
    <source>
        <dbReference type="EMBL" id="GKV25134.1"/>
    </source>
</evidence>
<accession>A0AAV5KKK8</accession>
<organism evidence="2 3">
    <name type="scientific">Rubroshorea leprosula</name>
    <dbReference type="NCBI Taxonomy" id="152421"/>
    <lineage>
        <taxon>Eukaryota</taxon>
        <taxon>Viridiplantae</taxon>
        <taxon>Streptophyta</taxon>
        <taxon>Embryophyta</taxon>
        <taxon>Tracheophyta</taxon>
        <taxon>Spermatophyta</taxon>
        <taxon>Magnoliopsida</taxon>
        <taxon>eudicotyledons</taxon>
        <taxon>Gunneridae</taxon>
        <taxon>Pentapetalae</taxon>
        <taxon>rosids</taxon>
        <taxon>malvids</taxon>
        <taxon>Malvales</taxon>
        <taxon>Dipterocarpaceae</taxon>
        <taxon>Rubroshorea</taxon>
    </lineage>
</organism>
<dbReference type="AlphaFoldDB" id="A0AAV5KKK8"/>